<reference evidence="1 2" key="1">
    <citation type="submission" date="2016-07" db="EMBL/GenBank/DDBJ databases">
        <title>Characterization of isolates of Eisenbergiella tayi derived from blood cultures, using whole genome sequencing.</title>
        <authorList>
            <person name="Burdz T."/>
            <person name="Wiebe D."/>
            <person name="Huynh C."/>
            <person name="Bernard K."/>
        </authorList>
    </citation>
    <scope>NUCLEOTIDE SEQUENCE [LARGE SCALE GENOMIC DNA]</scope>
    <source>
        <strain evidence="1 2">NML 120489</strain>
    </source>
</reference>
<dbReference type="EMBL" id="MCGI01000004">
    <property type="protein sequence ID" value="ODM10261.1"/>
    <property type="molecule type" value="Genomic_DNA"/>
</dbReference>
<dbReference type="Proteomes" id="UP000095003">
    <property type="component" value="Unassembled WGS sequence"/>
</dbReference>
<dbReference type="SUPFAM" id="SSF52540">
    <property type="entry name" value="P-loop containing nucleoside triphosphate hydrolases"/>
    <property type="match status" value="1"/>
</dbReference>
<evidence type="ECO:0000313" key="2">
    <source>
        <dbReference type="Proteomes" id="UP000095003"/>
    </source>
</evidence>
<protein>
    <submittedName>
        <fullName evidence="1">Uncharacterized protein</fullName>
    </submittedName>
</protein>
<proteinExistence type="predicted"/>
<accession>A0A1E3AP50</accession>
<sequence length="220" mass="25387">MCQRTDIREVPLLKNIIIVGPSRAGKTTLAKKINKDLNYFVISLDKLVAVFGRAYPELDIRLAWDREKTTANIAPFLGHFLGMFFSGHGAADELNLRAHAVEGNRFVLEGGYFDFEKISSVLKMYGIENLKDNFILIGLVQNKKTADEFFDDLRKYDTEDDWTYGFEDDELREYVSQDAIPFGRAMTKQLRNYGFKIYDTSVGRERVFKQIIEDIRAEIM</sequence>
<evidence type="ECO:0000313" key="1">
    <source>
        <dbReference type="EMBL" id="ODM10261.1"/>
    </source>
</evidence>
<gene>
    <name evidence="1" type="ORF">BEH84_04633</name>
</gene>
<organism evidence="1 2">
    <name type="scientific">Eisenbergiella tayi</name>
    <dbReference type="NCBI Taxonomy" id="1432052"/>
    <lineage>
        <taxon>Bacteria</taxon>
        <taxon>Bacillati</taxon>
        <taxon>Bacillota</taxon>
        <taxon>Clostridia</taxon>
        <taxon>Lachnospirales</taxon>
        <taxon>Lachnospiraceae</taxon>
        <taxon>Eisenbergiella</taxon>
    </lineage>
</organism>
<dbReference type="Gene3D" id="3.40.50.300">
    <property type="entry name" value="P-loop containing nucleotide triphosphate hydrolases"/>
    <property type="match status" value="1"/>
</dbReference>
<dbReference type="InterPro" id="IPR027417">
    <property type="entry name" value="P-loop_NTPase"/>
</dbReference>
<name>A0A1E3AP50_9FIRM</name>
<dbReference type="AlphaFoldDB" id="A0A1E3AP50"/>
<comment type="caution">
    <text evidence="1">The sequence shown here is derived from an EMBL/GenBank/DDBJ whole genome shotgun (WGS) entry which is preliminary data.</text>
</comment>